<dbReference type="FunFam" id="1.25.40.860:FF:000003">
    <property type="entry name" value="Eukaryotic translation initiation factor 3 subunit A"/>
    <property type="match status" value="1"/>
</dbReference>
<sequence>MPTVASQAFDFCLNHVRNTEFRRLCELLRQHLQTTAKYSHQPHSVNLNEPETLHRHLDTRFRQLNVASALELWQEAYRSIEDIHQLLDMTKKTAKPFMMSNYYEKLAKIFLVGENYLFHAAAWNKLYQNKRNTMSDHETQKMASMVLISALSIPIISAAKTKTYSVSEDNKLKNLRLSALLLVATPPSREALLKFALNKSVFQHVLPELKDLYSILEVQFHPLSICKKIEPIMQSVLKNNELAKYAKPLQSVILTRLLQQLSQVYTTVKIDSIVNLATFQEPFNLNAHKIEKFIMNGCKRGELSIRIDHQTQSITFEQDVFSNLKTTVSEGPRLGSLPVDQMRFHLSRLAYKLQIAAVFINPQLAIEKAKKRKEAVDLALQFAEKERLATVARRTLIEKKKEDRENDAFIREQREREERARAQVILMESERRRIENETKLRAEQKLQADLASAKKEADQKSVNQLLKALSDKGIPVKDDLLAKEPNELAIILRKMLDHDLRHGKEKARELARRTDHLARAFKKEEIPLLKKDYEHQKNIDRANHIALNNKKLEESKILFKENMETKKRLERMLADANSFKDNLKKNYDSNFNEKKSKLDLELKNAKDLKRKQVLEEREAERVRLEKELEEKKRLEEQKLQEQKEKARLAQEKLNKEESERAASLERRKKFDEQARKQNERTRAAEEKLNSLKKSGTEVYGSTGKVVPGASAKANVDDTGSKKYVPPQRQSMSSQSPVGSDRADRTRGSRVGASERYGFSDRSSFRGNYGSDTRENRYNTGSDNRERRAGDSDRDNRYGNSSRDNRDRRVGDSDRDYRSTGSSAFERINRDRKDDADGGWRKVEEKSSTSRSTASKPSGDRYIPPSQR</sequence>
<organism evidence="10 11">
    <name type="scientific">Clydaea vesicula</name>
    <dbReference type="NCBI Taxonomy" id="447962"/>
    <lineage>
        <taxon>Eukaryota</taxon>
        <taxon>Fungi</taxon>
        <taxon>Fungi incertae sedis</taxon>
        <taxon>Chytridiomycota</taxon>
        <taxon>Chytridiomycota incertae sedis</taxon>
        <taxon>Chytridiomycetes</taxon>
        <taxon>Lobulomycetales</taxon>
        <taxon>Lobulomycetaceae</taxon>
        <taxon>Clydaea</taxon>
    </lineage>
</organism>
<keyword evidence="2" id="KW-0963">Cytoplasm</keyword>
<evidence type="ECO:0000313" key="11">
    <source>
        <dbReference type="Proteomes" id="UP001211065"/>
    </source>
</evidence>
<dbReference type="EMBL" id="JADGJW010000298">
    <property type="protein sequence ID" value="KAJ3220484.1"/>
    <property type="molecule type" value="Genomic_DNA"/>
</dbReference>
<dbReference type="PANTHER" id="PTHR14005">
    <property type="entry name" value="EUKARYOTIC TRANSLATION INITIATION FACTOR 3, THETA SUBUNIT"/>
    <property type="match status" value="1"/>
</dbReference>
<evidence type="ECO:0000256" key="3">
    <source>
        <dbReference type="ARBA" id="ARBA00022540"/>
    </source>
</evidence>
<dbReference type="GO" id="GO:0043614">
    <property type="term" value="C:multi-eIF complex"/>
    <property type="evidence" value="ECO:0007669"/>
    <property type="project" value="TreeGrafter"/>
</dbReference>
<feature type="domain" description="PCI" evidence="9">
    <location>
        <begin position="139"/>
        <end position="321"/>
    </location>
</feature>
<dbReference type="GO" id="GO:0071540">
    <property type="term" value="C:eukaryotic translation initiation factor 3 complex, eIF3e"/>
    <property type="evidence" value="ECO:0007669"/>
    <property type="project" value="TreeGrafter"/>
</dbReference>
<keyword evidence="3 10" id="KW-0396">Initiation factor</keyword>
<dbReference type="SMART" id="SM00088">
    <property type="entry name" value="PINT"/>
    <property type="match status" value="1"/>
</dbReference>
<dbReference type="AlphaFoldDB" id="A0AAD5U219"/>
<dbReference type="InterPro" id="IPR054711">
    <property type="entry name" value="eIF3a_PCI_TPR-like"/>
</dbReference>
<dbReference type="InterPro" id="IPR027512">
    <property type="entry name" value="EIF3A"/>
</dbReference>
<dbReference type="GO" id="GO:0003729">
    <property type="term" value="F:mRNA binding"/>
    <property type="evidence" value="ECO:0007669"/>
    <property type="project" value="TreeGrafter"/>
</dbReference>
<accession>A0AAD5U219</accession>
<feature type="coiled-coil region" evidence="7">
    <location>
        <begin position="410"/>
        <end position="463"/>
    </location>
</feature>
<dbReference type="Pfam" id="PF22591">
    <property type="entry name" value="eIF3a_PCI_TPR-like"/>
    <property type="match status" value="1"/>
</dbReference>
<dbReference type="Pfam" id="PF01399">
    <property type="entry name" value="PCI"/>
    <property type="match status" value="1"/>
</dbReference>
<feature type="compositionally biased region" description="Basic and acidic residues" evidence="8">
    <location>
        <begin position="826"/>
        <end position="847"/>
    </location>
</feature>
<evidence type="ECO:0000256" key="8">
    <source>
        <dbReference type="SAM" id="MobiDB-lite"/>
    </source>
</evidence>
<dbReference type="FunFam" id="4.10.860.10:FF:000001">
    <property type="entry name" value="Eukaryotic translation initiation factor 3 subunit A"/>
    <property type="match status" value="1"/>
</dbReference>
<feature type="compositionally biased region" description="Low complexity" evidence="8">
    <location>
        <begin position="725"/>
        <end position="736"/>
    </location>
</feature>
<reference evidence="10" key="1">
    <citation type="submission" date="2020-05" db="EMBL/GenBank/DDBJ databases">
        <title>Phylogenomic resolution of chytrid fungi.</title>
        <authorList>
            <person name="Stajich J.E."/>
            <person name="Amses K."/>
            <person name="Simmons R."/>
            <person name="Seto K."/>
            <person name="Myers J."/>
            <person name="Bonds A."/>
            <person name="Quandt C.A."/>
            <person name="Barry K."/>
            <person name="Liu P."/>
            <person name="Grigoriev I."/>
            <person name="Longcore J.E."/>
            <person name="James T.Y."/>
        </authorList>
    </citation>
    <scope>NUCLEOTIDE SEQUENCE</scope>
    <source>
        <strain evidence="10">JEL0476</strain>
    </source>
</reference>
<name>A0AAD5U219_9FUNG</name>
<evidence type="ECO:0000256" key="7">
    <source>
        <dbReference type="SAM" id="Coils"/>
    </source>
</evidence>
<evidence type="ECO:0000256" key="2">
    <source>
        <dbReference type="ARBA" id="ARBA00022490"/>
    </source>
</evidence>
<dbReference type="Gene3D" id="4.10.860.10">
    <property type="entry name" value="UVR domain"/>
    <property type="match status" value="1"/>
</dbReference>
<gene>
    <name evidence="10" type="primary">TIF32_2</name>
    <name evidence="10" type="ORF">HK099_004256</name>
</gene>
<comment type="caution">
    <text evidence="10">The sequence shown here is derived from an EMBL/GenBank/DDBJ whole genome shotgun (WGS) entry which is preliminary data.</text>
</comment>
<dbReference type="GO" id="GO:0002188">
    <property type="term" value="P:translation reinitiation"/>
    <property type="evidence" value="ECO:0007669"/>
    <property type="project" value="TreeGrafter"/>
</dbReference>
<dbReference type="GO" id="GO:0003743">
    <property type="term" value="F:translation initiation factor activity"/>
    <property type="evidence" value="ECO:0007669"/>
    <property type="project" value="UniProtKB-KW"/>
</dbReference>
<evidence type="ECO:0000256" key="5">
    <source>
        <dbReference type="ARBA" id="ARBA00022917"/>
    </source>
</evidence>
<keyword evidence="4" id="KW-0694">RNA-binding</keyword>
<keyword evidence="6 7" id="KW-0175">Coiled coil</keyword>
<keyword evidence="5" id="KW-0648">Protein biosynthesis</keyword>
<evidence type="ECO:0000256" key="6">
    <source>
        <dbReference type="ARBA" id="ARBA00023054"/>
    </source>
</evidence>
<keyword evidence="11" id="KW-1185">Reference proteome</keyword>
<evidence type="ECO:0000256" key="1">
    <source>
        <dbReference type="ARBA" id="ARBA00004496"/>
    </source>
</evidence>
<dbReference type="InterPro" id="IPR000717">
    <property type="entry name" value="PCI_dom"/>
</dbReference>
<protein>
    <submittedName>
        <fullName evidence="10">Eukaryotic translation initiation factor 3 subunit A</fullName>
    </submittedName>
</protein>
<feature type="region of interest" description="Disordered" evidence="8">
    <location>
        <begin position="626"/>
        <end position="867"/>
    </location>
</feature>
<proteinExistence type="predicted"/>
<comment type="subcellular location">
    <subcellularLocation>
        <location evidence="1">Cytoplasm</location>
    </subcellularLocation>
</comment>
<dbReference type="Proteomes" id="UP001211065">
    <property type="component" value="Unassembled WGS sequence"/>
</dbReference>
<feature type="compositionally biased region" description="Basic and acidic residues" evidence="8">
    <location>
        <begin position="771"/>
        <end position="817"/>
    </location>
</feature>
<dbReference type="PROSITE" id="PS50250">
    <property type="entry name" value="PCI"/>
    <property type="match status" value="1"/>
</dbReference>
<dbReference type="GO" id="GO:0001732">
    <property type="term" value="P:formation of cytoplasmic translation initiation complex"/>
    <property type="evidence" value="ECO:0007669"/>
    <property type="project" value="TreeGrafter"/>
</dbReference>
<evidence type="ECO:0000256" key="4">
    <source>
        <dbReference type="ARBA" id="ARBA00022884"/>
    </source>
</evidence>
<evidence type="ECO:0000259" key="9">
    <source>
        <dbReference type="PROSITE" id="PS50250"/>
    </source>
</evidence>
<evidence type="ECO:0000313" key="10">
    <source>
        <dbReference type="EMBL" id="KAJ3220484.1"/>
    </source>
</evidence>
<dbReference type="Gene3D" id="1.25.40.860">
    <property type="match status" value="1"/>
</dbReference>
<dbReference type="PANTHER" id="PTHR14005:SF0">
    <property type="entry name" value="EUKARYOTIC TRANSLATION INITIATION FACTOR 3 SUBUNIT A"/>
    <property type="match status" value="1"/>
</dbReference>
<dbReference type="GO" id="GO:0071541">
    <property type="term" value="C:eukaryotic translation initiation factor 3 complex, eIF3m"/>
    <property type="evidence" value="ECO:0007669"/>
    <property type="project" value="TreeGrafter"/>
</dbReference>
<feature type="compositionally biased region" description="Basic and acidic residues" evidence="8">
    <location>
        <begin position="626"/>
        <end position="689"/>
    </location>
</feature>